<organism evidence="12 13">
    <name type="scientific">Magnetococcus marinus (strain ATCC BAA-1437 / JCM 17883 / MC-1)</name>
    <dbReference type="NCBI Taxonomy" id="156889"/>
    <lineage>
        <taxon>Bacteria</taxon>
        <taxon>Pseudomonadati</taxon>
        <taxon>Pseudomonadota</taxon>
        <taxon>Magnetococcia</taxon>
        <taxon>Magnetococcales</taxon>
        <taxon>Magnetococcaceae</taxon>
        <taxon>Magnetococcus</taxon>
    </lineage>
</organism>
<dbReference type="SUPFAM" id="SSF53448">
    <property type="entry name" value="Nucleotide-diphospho-sugar transferases"/>
    <property type="match status" value="1"/>
</dbReference>
<dbReference type="InterPro" id="IPR005835">
    <property type="entry name" value="NTP_transferase_dom"/>
</dbReference>
<dbReference type="GO" id="GO:0005525">
    <property type="term" value="F:GTP binding"/>
    <property type="evidence" value="ECO:0007669"/>
    <property type="project" value="UniProtKB-KW"/>
</dbReference>
<evidence type="ECO:0000256" key="6">
    <source>
        <dbReference type="ARBA" id="ARBA00023134"/>
    </source>
</evidence>
<dbReference type="InterPro" id="IPR051161">
    <property type="entry name" value="Mannose-6P_isomerase_type2"/>
</dbReference>
<name>A0L639_MAGMM</name>
<dbReference type="GO" id="GO:0016853">
    <property type="term" value="F:isomerase activity"/>
    <property type="evidence" value="ECO:0007669"/>
    <property type="project" value="UniProtKB-KW"/>
</dbReference>
<feature type="domain" description="Nucleotidyl transferase" evidence="9">
    <location>
        <begin position="4"/>
        <end position="285"/>
    </location>
</feature>
<accession>A0L639</accession>
<evidence type="ECO:0000313" key="12">
    <source>
        <dbReference type="EMBL" id="ABK43432.1"/>
    </source>
</evidence>
<keyword evidence="4 12" id="KW-0548">Nucleotidyltransferase</keyword>
<dbReference type="RefSeq" id="WP_011712589.1">
    <property type="nucleotide sequence ID" value="NC_008576.1"/>
</dbReference>
<keyword evidence="6" id="KW-0342">GTP-binding</keyword>
<feature type="domain" description="MannoseP isomerase/GMP-like beta-helix" evidence="11">
    <location>
        <begin position="293"/>
        <end position="346"/>
    </location>
</feature>
<dbReference type="EC" id="2.7.7.13" evidence="2"/>
<dbReference type="InterPro" id="IPR014710">
    <property type="entry name" value="RmlC-like_jellyroll"/>
</dbReference>
<dbReference type="CDD" id="cd02213">
    <property type="entry name" value="cupin_PMI_typeII_C"/>
    <property type="match status" value="1"/>
</dbReference>
<dbReference type="Gene3D" id="2.60.120.10">
    <property type="entry name" value="Jelly Rolls"/>
    <property type="match status" value="1"/>
</dbReference>
<dbReference type="CDD" id="cd02509">
    <property type="entry name" value="GDP-M1P_Guanylyltransferase"/>
    <property type="match status" value="1"/>
</dbReference>
<comment type="similarity">
    <text evidence="1 8">Belongs to the mannose-6-phosphate isomerase type 2 family.</text>
</comment>
<evidence type="ECO:0000259" key="10">
    <source>
        <dbReference type="Pfam" id="PF01050"/>
    </source>
</evidence>
<dbReference type="SUPFAM" id="SSF51182">
    <property type="entry name" value="RmlC-like cupins"/>
    <property type="match status" value="1"/>
</dbReference>
<evidence type="ECO:0000259" key="9">
    <source>
        <dbReference type="Pfam" id="PF00483"/>
    </source>
</evidence>
<dbReference type="GO" id="GO:0004475">
    <property type="term" value="F:mannose-1-phosphate guanylyltransferase (GTP) activity"/>
    <property type="evidence" value="ECO:0007669"/>
    <property type="project" value="UniProtKB-EC"/>
</dbReference>
<dbReference type="NCBIfam" id="TIGR01479">
    <property type="entry name" value="GMP_PMI"/>
    <property type="match status" value="1"/>
</dbReference>
<evidence type="ECO:0000256" key="5">
    <source>
        <dbReference type="ARBA" id="ARBA00022741"/>
    </source>
</evidence>
<keyword evidence="5" id="KW-0547">Nucleotide-binding</keyword>
<dbReference type="InterPro" id="IPR049577">
    <property type="entry name" value="GMPP_N"/>
</dbReference>
<dbReference type="FunFam" id="3.90.550.10:FF:000046">
    <property type="entry name" value="Mannose-1-phosphate guanylyltransferase (GDP)"/>
    <property type="match status" value="1"/>
</dbReference>
<evidence type="ECO:0000256" key="7">
    <source>
        <dbReference type="ARBA" id="ARBA00047343"/>
    </source>
</evidence>
<evidence type="ECO:0000256" key="3">
    <source>
        <dbReference type="ARBA" id="ARBA00022679"/>
    </source>
</evidence>
<dbReference type="Proteomes" id="UP000002586">
    <property type="component" value="Chromosome"/>
</dbReference>
<keyword evidence="13" id="KW-1185">Reference proteome</keyword>
<dbReference type="InterPro" id="IPR001538">
    <property type="entry name" value="Man6P_isomerase-2_C"/>
</dbReference>
<dbReference type="AlphaFoldDB" id="A0L639"/>
<protein>
    <recommendedName>
        <fullName evidence="2">mannose-1-phosphate guanylyltransferase</fullName>
        <ecNumber evidence="2">2.7.7.13</ecNumber>
    </recommendedName>
</protein>
<dbReference type="GO" id="GO:0009298">
    <property type="term" value="P:GDP-mannose biosynthetic process"/>
    <property type="evidence" value="ECO:0007669"/>
    <property type="project" value="TreeGrafter"/>
</dbReference>
<dbReference type="PANTHER" id="PTHR46390">
    <property type="entry name" value="MANNOSE-1-PHOSPHATE GUANYLYLTRANSFERASE"/>
    <property type="match status" value="1"/>
</dbReference>
<dbReference type="Pfam" id="PF00483">
    <property type="entry name" value="NTP_transferase"/>
    <property type="match status" value="1"/>
</dbReference>
<evidence type="ECO:0000256" key="4">
    <source>
        <dbReference type="ARBA" id="ARBA00022695"/>
    </source>
</evidence>
<dbReference type="PANTHER" id="PTHR46390:SF1">
    <property type="entry name" value="MANNOSE-1-PHOSPHATE GUANYLYLTRANSFERASE"/>
    <property type="match status" value="1"/>
</dbReference>
<evidence type="ECO:0000256" key="8">
    <source>
        <dbReference type="RuleBase" id="RU004190"/>
    </source>
</evidence>
<dbReference type="FunFam" id="2.60.120.10:FF:000032">
    <property type="entry name" value="Mannose-1-phosphate guanylyltransferase/mannose-6-phosphate isomerase"/>
    <property type="match status" value="1"/>
</dbReference>
<dbReference type="Pfam" id="PF01050">
    <property type="entry name" value="MannoseP_isomer"/>
    <property type="match status" value="1"/>
</dbReference>
<dbReference type="HOGENOM" id="CLU_035527_1_0_5"/>
<evidence type="ECO:0000256" key="1">
    <source>
        <dbReference type="ARBA" id="ARBA00006115"/>
    </source>
</evidence>
<sequence>MLIPTILAGGGGTRLWPLSRDLYPKQFHSGLGDDRPLLLQTAARVQGLPHLSDPVVICNEQHRFMVEEMLREEGNPCQAIFLEPVGRNTAPAAAIAALYARTQQADALVLLMPSDHHIVDSAGFRACVEQGMPHAANRKLVTFGIVPHSPNTGYGYIRRGEPLAEGVFQILNFTEKPNASTAQAYLEQGDYSWNSGIFLFHAGFFLETLARLAPAMYDTCLAAFEAAQPDHAFTRLGKAFLAVPADSIDYAVMEKSNDGVVIPMGVGWNDMGAWDALWEVGNKDPQHNLSVGDTLSVDTHNSLIWSSSRLVATVGVENLAIVETADAILVARKDRVQEVKKIVDQLKQSKRCEFSHHNMVYRPWGTFTQVDAGPRFQVKRIMVKPGAKLSLQMHHHRSEHWVVVKGTALVTRGDTEILLKENESTYIPLGVKHSLANPGKIPLEIIEVQSGPYLGEDDIIRFEDIYARLEDHPR</sequence>
<reference evidence="12 13" key="2">
    <citation type="journal article" date="2012" name="Int. J. Syst. Evol. Microbiol.">
        <title>Magnetococcus marinus gen. nov., sp. nov., a marine, magnetotactic bacterium that represents a novel lineage (Magnetococcaceae fam. nov.; Magnetococcales ord. nov.) at the base of the Alphaproteobacteria.</title>
        <authorList>
            <person name="Bazylinski D.A."/>
            <person name="Williams T.J."/>
            <person name="Lefevre C.T."/>
            <person name="Berg R.J."/>
            <person name="Zhang C.L."/>
            <person name="Bowser S.S."/>
            <person name="Dean A.J."/>
            <person name="Beveridge T.J."/>
        </authorList>
    </citation>
    <scope>NUCLEOTIDE SEQUENCE [LARGE SCALE GENOMIC DNA]</scope>
    <source>
        <strain evidence="13">ATCC BAA-1437 / JCM 17883 / MC-1</strain>
    </source>
</reference>
<dbReference type="KEGG" id="mgm:Mmc1_0913"/>
<dbReference type="Gene3D" id="3.90.550.10">
    <property type="entry name" value="Spore Coat Polysaccharide Biosynthesis Protein SpsA, Chain A"/>
    <property type="match status" value="1"/>
</dbReference>
<dbReference type="eggNOG" id="COG0836">
    <property type="taxonomic scope" value="Bacteria"/>
</dbReference>
<comment type="catalytic activity">
    <reaction evidence="7">
        <text>alpha-D-mannose 1-phosphate + GTP + H(+) = GDP-alpha-D-mannose + diphosphate</text>
        <dbReference type="Rhea" id="RHEA:15229"/>
        <dbReference type="ChEBI" id="CHEBI:15378"/>
        <dbReference type="ChEBI" id="CHEBI:33019"/>
        <dbReference type="ChEBI" id="CHEBI:37565"/>
        <dbReference type="ChEBI" id="CHEBI:57527"/>
        <dbReference type="ChEBI" id="CHEBI:58409"/>
        <dbReference type="EC" id="2.7.7.13"/>
    </reaction>
</comment>
<dbReference type="InterPro" id="IPR011051">
    <property type="entry name" value="RmlC_Cupin_sf"/>
</dbReference>
<gene>
    <name evidence="12" type="ordered locus">Mmc1_0913</name>
</gene>
<keyword evidence="3 12" id="KW-0808">Transferase</keyword>
<feature type="domain" description="Mannose-6-phosphate isomerase type II C-terminal" evidence="10">
    <location>
        <begin position="351"/>
        <end position="464"/>
    </location>
</feature>
<dbReference type="eggNOG" id="COG0662">
    <property type="taxonomic scope" value="Bacteria"/>
</dbReference>
<dbReference type="STRING" id="156889.Mmc1_0913"/>
<dbReference type="Pfam" id="PF22640">
    <property type="entry name" value="ManC_GMP_beta-helix"/>
    <property type="match status" value="1"/>
</dbReference>
<keyword evidence="12" id="KW-0413">Isomerase</keyword>
<dbReference type="GO" id="GO:0000271">
    <property type="term" value="P:polysaccharide biosynthetic process"/>
    <property type="evidence" value="ECO:0007669"/>
    <property type="project" value="InterPro"/>
</dbReference>
<dbReference type="EMBL" id="CP000471">
    <property type="protein sequence ID" value="ABK43432.1"/>
    <property type="molecule type" value="Genomic_DNA"/>
</dbReference>
<dbReference type="InterPro" id="IPR054566">
    <property type="entry name" value="ManC/GMP-like_b-helix"/>
</dbReference>
<evidence type="ECO:0000256" key="2">
    <source>
        <dbReference type="ARBA" id="ARBA00012387"/>
    </source>
</evidence>
<evidence type="ECO:0000259" key="11">
    <source>
        <dbReference type="Pfam" id="PF22640"/>
    </source>
</evidence>
<dbReference type="InterPro" id="IPR006375">
    <property type="entry name" value="Man1P_GuaTrfase/Man6P_Isoase"/>
</dbReference>
<reference evidence="13" key="1">
    <citation type="journal article" date="2009" name="Appl. Environ. Microbiol.">
        <title>Complete genome sequence of the chemolithoautotrophic marine magnetotactic coccus strain MC-1.</title>
        <authorList>
            <person name="Schubbe S."/>
            <person name="Williams T.J."/>
            <person name="Xie G."/>
            <person name="Kiss H.E."/>
            <person name="Brettin T.S."/>
            <person name="Martinez D."/>
            <person name="Ross C.A."/>
            <person name="Schuler D."/>
            <person name="Cox B.L."/>
            <person name="Nealson K.H."/>
            <person name="Bazylinski D.A."/>
        </authorList>
    </citation>
    <scope>NUCLEOTIDE SEQUENCE [LARGE SCALE GENOMIC DNA]</scope>
    <source>
        <strain evidence="13">ATCC BAA-1437 / JCM 17883 / MC-1</strain>
    </source>
</reference>
<proteinExistence type="inferred from homology"/>
<dbReference type="InterPro" id="IPR029044">
    <property type="entry name" value="Nucleotide-diphossugar_trans"/>
</dbReference>
<evidence type="ECO:0000313" key="13">
    <source>
        <dbReference type="Proteomes" id="UP000002586"/>
    </source>
</evidence>